<sequence length="121" mass="13171">MGQISATVDQQKKARLLVFPDVTVTGRFFFIGLSICALPVALCRGDCFLQLVPYSGLEISRAAGVLADSTFLVSPAYQPFAGTENKRCSNLRRPILLSEFSQNSVGQLTRKHPVPETGGWP</sequence>
<name>A0A219AQP8_METCM</name>
<dbReference type="AlphaFoldDB" id="A0A219AQP8"/>
<evidence type="ECO:0000313" key="1">
    <source>
        <dbReference type="EMBL" id="OWT42929.1"/>
    </source>
</evidence>
<dbReference type="Proteomes" id="UP000078397">
    <property type="component" value="Unassembled WGS sequence"/>
</dbReference>
<dbReference type="RefSeq" id="XP_022285394.1">
    <property type="nucleotide sequence ID" value="XM_022429552.1"/>
</dbReference>
<keyword evidence="2" id="KW-1185">Reference proteome</keyword>
<dbReference type="EMBL" id="LSBJ02000004">
    <property type="protein sequence ID" value="OWT42929.1"/>
    <property type="molecule type" value="Genomic_DNA"/>
</dbReference>
<evidence type="ECO:0000313" key="2">
    <source>
        <dbReference type="Proteomes" id="UP000078397"/>
    </source>
</evidence>
<protein>
    <submittedName>
        <fullName evidence="1">Uncharacterized protein</fullName>
    </submittedName>
</protein>
<reference evidence="1 2" key="1">
    <citation type="journal article" date="2016" name="PLoS Pathog.">
        <title>Biosynthesis of antibiotic leucinostatins in bio-control fungus Purpureocillium lilacinum and their inhibition on phytophthora revealed by genome mining.</title>
        <authorList>
            <person name="Wang G."/>
            <person name="Liu Z."/>
            <person name="Lin R."/>
            <person name="Li E."/>
            <person name="Mao Z."/>
            <person name="Ling J."/>
            <person name="Yang Y."/>
            <person name="Yin W.B."/>
            <person name="Xie B."/>
        </authorList>
    </citation>
    <scope>NUCLEOTIDE SEQUENCE [LARGE SCALE GENOMIC DNA]</scope>
    <source>
        <strain evidence="1">170</strain>
    </source>
</reference>
<comment type="caution">
    <text evidence="1">The sequence shown here is derived from an EMBL/GenBank/DDBJ whole genome shotgun (WGS) entry which is preliminary data.</text>
</comment>
<dbReference type="KEGG" id="pchm:VFPPC_17878"/>
<proteinExistence type="predicted"/>
<dbReference type="GeneID" id="33936780"/>
<organism evidence="1 2">
    <name type="scientific">Pochonia chlamydosporia 170</name>
    <dbReference type="NCBI Taxonomy" id="1380566"/>
    <lineage>
        <taxon>Eukaryota</taxon>
        <taxon>Fungi</taxon>
        <taxon>Dikarya</taxon>
        <taxon>Ascomycota</taxon>
        <taxon>Pezizomycotina</taxon>
        <taxon>Sordariomycetes</taxon>
        <taxon>Hypocreomycetidae</taxon>
        <taxon>Hypocreales</taxon>
        <taxon>Clavicipitaceae</taxon>
        <taxon>Pochonia</taxon>
    </lineage>
</organism>
<gene>
    <name evidence="1" type="ORF">VFPPC_17878</name>
</gene>
<accession>A0A219AQP8</accession>